<evidence type="ECO:0000313" key="2">
    <source>
        <dbReference type="EMBL" id="MBM6617862.1"/>
    </source>
</evidence>
<organism evidence="2 3">
    <name type="scientific">Bacillus suaedaesalsae</name>
    <dbReference type="NCBI Taxonomy" id="2810349"/>
    <lineage>
        <taxon>Bacteria</taxon>
        <taxon>Bacillati</taxon>
        <taxon>Bacillota</taxon>
        <taxon>Bacilli</taxon>
        <taxon>Bacillales</taxon>
        <taxon>Bacillaceae</taxon>
        <taxon>Bacillus</taxon>
    </lineage>
</organism>
<protein>
    <submittedName>
        <fullName evidence="2">Uncharacterized protein</fullName>
    </submittedName>
</protein>
<gene>
    <name evidence="2" type="ORF">JR050_09300</name>
</gene>
<feature type="transmembrane region" description="Helical" evidence="1">
    <location>
        <begin position="113"/>
        <end position="131"/>
    </location>
</feature>
<evidence type="ECO:0000256" key="1">
    <source>
        <dbReference type="SAM" id="Phobius"/>
    </source>
</evidence>
<name>A0ABS2DHH6_9BACI</name>
<keyword evidence="1" id="KW-0812">Transmembrane</keyword>
<dbReference type="EMBL" id="JAFELM010000028">
    <property type="protein sequence ID" value="MBM6617862.1"/>
    <property type="molecule type" value="Genomic_DNA"/>
</dbReference>
<feature type="transmembrane region" description="Helical" evidence="1">
    <location>
        <begin position="15"/>
        <end position="34"/>
    </location>
</feature>
<dbReference type="RefSeq" id="WP_204203223.1">
    <property type="nucleotide sequence ID" value="NZ_JAFELM010000028.1"/>
</dbReference>
<accession>A0ABS2DHH6</accession>
<evidence type="ECO:0000313" key="3">
    <source>
        <dbReference type="Proteomes" id="UP001518925"/>
    </source>
</evidence>
<dbReference type="Proteomes" id="UP001518925">
    <property type="component" value="Unassembled WGS sequence"/>
</dbReference>
<sequence length="140" mass="16304">MNPNPGQTSGNGNPAILFVGILFVVFCSLVFVWYKILKEFTLNRMTFIMIVTVLVIQLTSSFLYQRQAFFTYKKLLASVYQEQFGFIDWQYIEDITSFMSIHVNSQYFNVNTYFMFVSSSVLIALIIRKLISMIKAEEKN</sequence>
<keyword evidence="1" id="KW-1133">Transmembrane helix</keyword>
<keyword evidence="3" id="KW-1185">Reference proteome</keyword>
<feature type="transmembrane region" description="Helical" evidence="1">
    <location>
        <begin position="46"/>
        <end position="64"/>
    </location>
</feature>
<comment type="caution">
    <text evidence="2">The sequence shown here is derived from an EMBL/GenBank/DDBJ whole genome shotgun (WGS) entry which is preliminary data.</text>
</comment>
<proteinExistence type="predicted"/>
<keyword evidence="1" id="KW-0472">Membrane</keyword>
<reference evidence="2 3" key="1">
    <citation type="submission" date="2021-02" db="EMBL/GenBank/DDBJ databases">
        <title>Bacillus sp. RD4P76, an endophyte from a halophyte.</title>
        <authorList>
            <person name="Sun J.-Q."/>
        </authorList>
    </citation>
    <scope>NUCLEOTIDE SEQUENCE [LARGE SCALE GENOMIC DNA]</scope>
    <source>
        <strain evidence="2 3">RD4P76</strain>
    </source>
</reference>